<evidence type="ECO:0000313" key="1">
    <source>
        <dbReference type="EMBL" id="KAG7303274.1"/>
    </source>
</evidence>
<proteinExistence type="predicted"/>
<organism evidence="1 2">
    <name type="scientific">Plutella xylostella</name>
    <name type="common">Diamondback moth</name>
    <name type="synonym">Plutella maculipennis</name>
    <dbReference type="NCBI Taxonomy" id="51655"/>
    <lineage>
        <taxon>Eukaryota</taxon>
        <taxon>Metazoa</taxon>
        <taxon>Ecdysozoa</taxon>
        <taxon>Arthropoda</taxon>
        <taxon>Hexapoda</taxon>
        <taxon>Insecta</taxon>
        <taxon>Pterygota</taxon>
        <taxon>Neoptera</taxon>
        <taxon>Endopterygota</taxon>
        <taxon>Lepidoptera</taxon>
        <taxon>Glossata</taxon>
        <taxon>Ditrysia</taxon>
        <taxon>Yponomeutoidea</taxon>
        <taxon>Plutellidae</taxon>
        <taxon>Plutella</taxon>
    </lineage>
</organism>
<name>A0ABQ7QES2_PLUXY</name>
<accession>A0ABQ7QES2</accession>
<keyword evidence="2" id="KW-1185">Reference proteome</keyword>
<comment type="caution">
    <text evidence="1">The sequence shown here is derived from an EMBL/GenBank/DDBJ whole genome shotgun (WGS) entry which is preliminary data.</text>
</comment>
<reference evidence="1 2" key="1">
    <citation type="submission" date="2021-06" db="EMBL/GenBank/DDBJ databases">
        <title>A haploid diamondback moth (Plutella xylostella L.) genome assembly resolves 31 chromosomes and identifies a diamide resistance mutation.</title>
        <authorList>
            <person name="Ward C.M."/>
            <person name="Perry K.D."/>
            <person name="Baker G."/>
            <person name="Powis K."/>
            <person name="Heckel D.G."/>
            <person name="Baxter S.W."/>
        </authorList>
    </citation>
    <scope>NUCLEOTIDE SEQUENCE [LARGE SCALE GENOMIC DNA]</scope>
    <source>
        <strain evidence="1 2">LV</strain>
        <tissue evidence="1">Single pupa</tissue>
    </source>
</reference>
<dbReference type="EMBL" id="JAHIBW010000016">
    <property type="protein sequence ID" value="KAG7303274.1"/>
    <property type="molecule type" value="Genomic_DNA"/>
</dbReference>
<sequence>MTCMVPPFRLPSCTSWSQYKISCFPRPCACATLAPRPPHAPPASEPETLVL</sequence>
<protein>
    <submittedName>
        <fullName evidence="1">Uncharacterized protein</fullName>
    </submittedName>
</protein>
<gene>
    <name evidence="1" type="ORF">JYU34_011742</name>
</gene>
<dbReference type="Proteomes" id="UP000823941">
    <property type="component" value="Chromosome 16"/>
</dbReference>
<evidence type="ECO:0000313" key="2">
    <source>
        <dbReference type="Proteomes" id="UP000823941"/>
    </source>
</evidence>